<protein>
    <submittedName>
        <fullName evidence="2">Uncharacterized protein</fullName>
    </submittedName>
</protein>
<gene>
    <name evidence="2" type="ORF">C0Q70_07427</name>
</gene>
<reference evidence="2 3" key="1">
    <citation type="submission" date="2018-04" db="EMBL/GenBank/DDBJ databases">
        <title>The genome of golden apple snail Pomacea canaliculata provides insight into stress tolerance and invasive adaptation.</title>
        <authorList>
            <person name="Liu C."/>
            <person name="Liu B."/>
            <person name="Ren Y."/>
            <person name="Zhang Y."/>
            <person name="Wang H."/>
            <person name="Li S."/>
            <person name="Jiang F."/>
            <person name="Yin L."/>
            <person name="Zhang G."/>
            <person name="Qian W."/>
            <person name="Fan W."/>
        </authorList>
    </citation>
    <scope>NUCLEOTIDE SEQUENCE [LARGE SCALE GENOMIC DNA]</scope>
    <source>
        <strain evidence="2">SZHN2017</strain>
        <tissue evidence="2">Muscle</tissue>
    </source>
</reference>
<proteinExistence type="inferred from homology"/>
<name>A0A2T7PEZ8_POMCA</name>
<dbReference type="AlphaFoldDB" id="A0A2T7PEZ8"/>
<dbReference type="NCBIfam" id="TIGR01571">
    <property type="entry name" value="A_thal_Cys_rich"/>
    <property type="match status" value="1"/>
</dbReference>
<dbReference type="EMBL" id="PZQS01000004">
    <property type="protein sequence ID" value="PVD32001.1"/>
    <property type="molecule type" value="Genomic_DNA"/>
</dbReference>
<evidence type="ECO:0000256" key="1">
    <source>
        <dbReference type="ARBA" id="ARBA00009024"/>
    </source>
</evidence>
<evidence type="ECO:0000313" key="2">
    <source>
        <dbReference type="EMBL" id="PVD32001.1"/>
    </source>
</evidence>
<keyword evidence="3" id="KW-1185">Reference proteome</keyword>
<dbReference type="Proteomes" id="UP000245119">
    <property type="component" value="Linkage Group LG4"/>
</dbReference>
<comment type="caution">
    <text evidence="2">The sequence shown here is derived from an EMBL/GenBank/DDBJ whole genome shotgun (WGS) entry which is preliminary data.</text>
</comment>
<sequence length="180" mass="19716">MWAPAPVMTQPMPNLQQASTNNTIVINNQTAAPTVQLPRPWSTGICAMCDDMSVCCCVYWCPTCAGSQLASDMGEGCCLPFCVTNWLVALRTKMRTQYNIQNAGYDYGGSQPVLSQPSSNTTNTTIIINQDASSTNRQPRLWSTDLCACCDDIGVCEYLPLYKSGGQAKPKYCINEFLKL</sequence>
<evidence type="ECO:0000313" key="3">
    <source>
        <dbReference type="Proteomes" id="UP000245119"/>
    </source>
</evidence>
<dbReference type="PANTHER" id="PTHR15907">
    <property type="entry name" value="DUF614 FAMILY PROTEIN-RELATED"/>
    <property type="match status" value="1"/>
</dbReference>
<dbReference type="Pfam" id="PF04749">
    <property type="entry name" value="PLAC8"/>
    <property type="match status" value="1"/>
</dbReference>
<organism evidence="2 3">
    <name type="scientific">Pomacea canaliculata</name>
    <name type="common">Golden apple snail</name>
    <dbReference type="NCBI Taxonomy" id="400727"/>
    <lineage>
        <taxon>Eukaryota</taxon>
        <taxon>Metazoa</taxon>
        <taxon>Spiralia</taxon>
        <taxon>Lophotrochozoa</taxon>
        <taxon>Mollusca</taxon>
        <taxon>Gastropoda</taxon>
        <taxon>Caenogastropoda</taxon>
        <taxon>Architaenioglossa</taxon>
        <taxon>Ampullarioidea</taxon>
        <taxon>Ampullariidae</taxon>
        <taxon>Pomacea</taxon>
    </lineage>
</organism>
<dbReference type="OrthoDB" id="6156231at2759"/>
<comment type="similarity">
    <text evidence="1">Belongs to the cornifelin family.</text>
</comment>
<dbReference type="InterPro" id="IPR006461">
    <property type="entry name" value="PLAC_motif_containing"/>
</dbReference>
<accession>A0A2T7PEZ8</accession>